<gene>
    <name evidence="2" type="ORF">GGD46_002531</name>
</gene>
<evidence type="ECO:0000313" key="3">
    <source>
        <dbReference type="Proteomes" id="UP000565576"/>
    </source>
</evidence>
<evidence type="ECO:0000259" key="1">
    <source>
        <dbReference type="Pfam" id="PF06568"/>
    </source>
</evidence>
<dbReference type="Pfam" id="PF06568">
    <property type="entry name" value="YjiS-like"/>
    <property type="match status" value="1"/>
</dbReference>
<feature type="domain" description="YjiS-like" evidence="1">
    <location>
        <begin position="5"/>
        <end position="34"/>
    </location>
</feature>
<name>A0A7X0ITA3_9HYPH</name>
<evidence type="ECO:0000313" key="2">
    <source>
        <dbReference type="EMBL" id="MBB6485251.1"/>
    </source>
</evidence>
<sequence length="45" mass="5540">MTLLLWMQKREGRWVLRELTDDQLRDIGLTRREANTEANKSFFWD</sequence>
<dbReference type="InterPro" id="IPR009506">
    <property type="entry name" value="YjiS-like"/>
</dbReference>
<proteinExistence type="predicted"/>
<dbReference type="AlphaFoldDB" id="A0A7X0ITA3"/>
<organism evidence="2 3">
    <name type="scientific">Rhizobium lusitanum</name>
    <dbReference type="NCBI Taxonomy" id="293958"/>
    <lineage>
        <taxon>Bacteria</taxon>
        <taxon>Pseudomonadati</taxon>
        <taxon>Pseudomonadota</taxon>
        <taxon>Alphaproteobacteria</taxon>
        <taxon>Hyphomicrobiales</taxon>
        <taxon>Rhizobiaceae</taxon>
        <taxon>Rhizobium/Agrobacterium group</taxon>
        <taxon>Rhizobium</taxon>
    </lineage>
</organism>
<dbReference type="Proteomes" id="UP000565576">
    <property type="component" value="Unassembled WGS sequence"/>
</dbReference>
<reference evidence="2 3" key="1">
    <citation type="submission" date="2020-08" db="EMBL/GenBank/DDBJ databases">
        <title>Genomic Encyclopedia of Type Strains, Phase IV (KMG-V): Genome sequencing to study the core and pangenomes of soil and plant-associated prokaryotes.</title>
        <authorList>
            <person name="Whitman W."/>
        </authorList>
    </citation>
    <scope>NUCLEOTIDE SEQUENCE [LARGE SCALE GENOMIC DNA]</scope>
    <source>
        <strain evidence="2 3">SEMIA 4060</strain>
    </source>
</reference>
<protein>
    <submittedName>
        <fullName evidence="2">Uncharacterized protein YjiS (DUF1127 family)</fullName>
    </submittedName>
</protein>
<dbReference type="EMBL" id="JACHBG010000004">
    <property type="protein sequence ID" value="MBB6485251.1"/>
    <property type="molecule type" value="Genomic_DNA"/>
</dbReference>
<dbReference type="RefSeq" id="WP_409527679.1">
    <property type="nucleotide sequence ID" value="NZ_JACHBG010000004.1"/>
</dbReference>
<accession>A0A7X0ITA3</accession>
<comment type="caution">
    <text evidence="2">The sequence shown here is derived from an EMBL/GenBank/DDBJ whole genome shotgun (WGS) entry which is preliminary data.</text>
</comment>